<keyword evidence="10 18" id="KW-0269">Exonuclease</keyword>
<comment type="caution">
    <text evidence="20">The sequence shown here is derived from an EMBL/GenBank/DDBJ whole genome shotgun (WGS) entry which is preliminary data.</text>
</comment>
<dbReference type="Gene3D" id="3.30.420.10">
    <property type="entry name" value="Ribonuclease H-like superfamily/Ribonuclease H"/>
    <property type="match status" value="1"/>
</dbReference>
<dbReference type="FunFam" id="3.30.420.10:FF:000012">
    <property type="entry name" value="DNA polymerase III subunit epsilon"/>
    <property type="match status" value="1"/>
</dbReference>
<comment type="subunit">
    <text evidence="18">DNA polymerase III contains a core (composed of alpha, epsilon and theta chains) that associates with a tau subunit. This core dimerizes to form the POLIII' complex. PolIII' associates with the gamma complex (composed of gamma, delta, delta', psi and chi chains) and with the beta chain to form the complete DNA polymerase III complex.</text>
</comment>
<dbReference type="GO" id="GO:0003887">
    <property type="term" value="F:DNA-directed DNA polymerase activity"/>
    <property type="evidence" value="ECO:0007669"/>
    <property type="project" value="UniProtKB-KW"/>
</dbReference>
<gene>
    <name evidence="18" type="primary">dnaQ</name>
    <name evidence="20" type="ORF">W7K_12080</name>
</gene>
<evidence type="ECO:0000256" key="3">
    <source>
        <dbReference type="ARBA" id="ARBA00020352"/>
    </source>
</evidence>
<evidence type="ECO:0000256" key="13">
    <source>
        <dbReference type="ARBA" id="ARBA00023211"/>
    </source>
</evidence>
<evidence type="ECO:0000256" key="9">
    <source>
        <dbReference type="ARBA" id="ARBA00022801"/>
    </source>
</evidence>
<dbReference type="OrthoDB" id="9804290at2"/>
<dbReference type="NCBIfam" id="NF004316">
    <property type="entry name" value="PRK05711.1"/>
    <property type="match status" value="1"/>
</dbReference>
<comment type="cofactor">
    <cofactor evidence="1 18">
        <name>Mn(2+)</name>
        <dbReference type="ChEBI" id="CHEBI:29035"/>
    </cofactor>
</comment>
<dbReference type="GO" id="GO:0008408">
    <property type="term" value="F:3'-5' exonuclease activity"/>
    <property type="evidence" value="ECO:0007669"/>
    <property type="project" value="TreeGrafter"/>
</dbReference>
<evidence type="ECO:0000256" key="10">
    <source>
        <dbReference type="ARBA" id="ARBA00022839"/>
    </source>
</evidence>
<dbReference type="CDD" id="cd06131">
    <property type="entry name" value="DNA_pol_III_epsilon_Ecoli_like"/>
    <property type="match status" value="1"/>
</dbReference>
<dbReference type="EC" id="2.7.7.7" evidence="2 18"/>
<evidence type="ECO:0000256" key="4">
    <source>
        <dbReference type="ARBA" id="ARBA00022679"/>
    </source>
</evidence>
<feature type="binding site" evidence="16">
    <location>
        <position position="7"/>
    </location>
    <ligand>
        <name>substrate</name>
    </ligand>
</feature>
<evidence type="ECO:0000256" key="12">
    <source>
        <dbReference type="ARBA" id="ARBA00022932"/>
    </source>
</evidence>
<evidence type="ECO:0000256" key="14">
    <source>
        <dbReference type="ARBA" id="ARBA00049244"/>
    </source>
</evidence>
<dbReference type="NCBIfam" id="TIGR01406">
    <property type="entry name" value="dnaQ_proteo"/>
    <property type="match status" value="1"/>
</dbReference>
<evidence type="ECO:0000313" key="21">
    <source>
        <dbReference type="Proteomes" id="UP000036890"/>
    </source>
</evidence>
<feature type="binding site" evidence="17">
    <location>
        <position position="9"/>
    </location>
    <ligand>
        <name>a divalent metal cation</name>
        <dbReference type="ChEBI" id="CHEBI:60240"/>
        <label>1</label>
        <note>catalytic</note>
    </ligand>
</feature>
<dbReference type="InterPro" id="IPR006309">
    <property type="entry name" value="DnaQ_proteo"/>
</dbReference>
<name>A0A0L8A9R8_9GAMM</name>
<dbReference type="InterPro" id="IPR006054">
    <property type="entry name" value="DnaQ"/>
</dbReference>
<evidence type="ECO:0000256" key="16">
    <source>
        <dbReference type="PIRSR" id="PIRSR606309-2"/>
    </source>
</evidence>
<feature type="binding site" evidence="17">
    <location>
        <position position="7"/>
    </location>
    <ligand>
        <name>a divalent metal cation</name>
        <dbReference type="ChEBI" id="CHEBI:60240"/>
        <label>1</label>
        <note>catalytic</note>
    </ligand>
</feature>
<feature type="active site" description="Proton acceptor" evidence="15">
    <location>
        <position position="153"/>
    </location>
</feature>
<dbReference type="Proteomes" id="UP000036890">
    <property type="component" value="Unassembled WGS sequence"/>
</dbReference>
<dbReference type="SMART" id="SM00479">
    <property type="entry name" value="EXOIII"/>
    <property type="match status" value="1"/>
</dbReference>
<evidence type="ECO:0000256" key="17">
    <source>
        <dbReference type="PIRSR" id="PIRSR606309-3"/>
    </source>
</evidence>
<protein>
    <recommendedName>
        <fullName evidence="3 18">DNA polymerase III subunit epsilon</fullName>
        <ecNumber evidence="2 18">2.7.7.7</ecNumber>
    </recommendedName>
</protein>
<evidence type="ECO:0000256" key="6">
    <source>
        <dbReference type="ARBA" id="ARBA00022705"/>
    </source>
</evidence>
<keyword evidence="12 18" id="KW-0239">DNA-directed DNA polymerase</keyword>
<evidence type="ECO:0000256" key="15">
    <source>
        <dbReference type="PIRSR" id="PIRSR606309-1"/>
    </source>
</evidence>
<evidence type="ECO:0000256" key="7">
    <source>
        <dbReference type="ARBA" id="ARBA00022722"/>
    </source>
</evidence>
<dbReference type="AlphaFoldDB" id="A0A0L8A9R8"/>
<dbReference type="GO" id="GO:0045004">
    <property type="term" value="P:DNA replication proofreading"/>
    <property type="evidence" value="ECO:0007669"/>
    <property type="project" value="TreeGrafter"/>
</dbReference>
<keyword evidence="13 17" id="KW-0464">Manganese</keyword>
<evidence type="ECO:0000256" key="5">
    <source>
        <dbReference type="ARBA" id="ARBA00022695"/>
    </source>
</evidence>
<comment type="catalytic activity">
    <reaction evidence="14 18">
        <text>DNA(n) + a 2'-deoxyribonucleoside 5'-triphosphate = DNA(n+1) + diphosphate</text>
        <dbReference type="Rhea" id="RHEA:22508"/>
        <dbReference type="Rhea" id="RHEA-COMP:17339"/>
        <dbReference type="Rhea" id="RHEA-COMP:17340"/>
        <dbReference type="ChEBI" id="CHEBI:33019"/>
        <dbReference type="ChEBI" id="CHEBI:61560"/>
        <dbReference type="ChEBI" id="CHEBI:173112"/>
        <dbReference type="EC" id="2.7.7.7"/>
    </reaction>
</comment>
<keyword evidence="9 18" id="KW-0378">Hydrolase</keyword>
<feature type="binding site" evidence="16">
    <location>
        <position position="158"/>
    </location>
    <ligand>
        <name>substrate</name>
    </ligand>
</feature>
<dbReference type="InterPro" id="IPR012337">
    <property type="entry name" value="RNaseH-like_sf"/>
</dbReference>
<keyword evidence="8 17" id="KW-0479">Metal-binding</keyword>
<dbReference type="InterPro" id="IPR013520">
    <property type="entry name" value="Ribonucl_H"/>
</dbReference>
<keyword evidence="6 18" id="KW-0235">DNA replication</keyword>
<dbReference type="PANTHER" id="PTHR30231">
    <property type="entry name" value="DNA POLYMERASE III SUBUNIT EPSILON"/>
    <property type="match status" value="1"/>
</dbReference>
<organism evidence="20 21">
    <name type="scientific">Stenotrophomonas geniculata N1</name>
    <dbReference type="NCBI Taxonomy" id="1167641"/>
    <lineage>
        <taxon>Bacteria</taxon>
        <taxon>Pseudomonadati</taxon>
        <taxon>Pseudomonadota</taxon>
        <taxon>Gammaproteobacteria</taxon>
        <taxon>Lysobacterales</taxon>
        <taxon>Lysobacteraceae</taxon>
        <taxon>Stenotrophomonas</taxon>
    </lineage>
</organism>
<keyword evidence="5 18" id="KW-0548">Nucleotidyltransferase</keyword>
<keyword evidence="11 17" id="KW-0460">Magnesium</keyword>
<accession>A0A0L8A9R8</accession>
<dbReference type="RefSeq" id="WP_010483873.1">
    <property type="nucleotide sequence ID" value="NZ_AJLO02000024.1"/>
</dbReference>
<evidence type="ECO:0000256" key="18">
    <source>
        <dbReference type="RuleBase" id="RU364087"/>
    </source>
</evidence>
<evidence type="ECO:0000256" key="1">
    <source>
        <dbReference type="ARBA" id="ARBA00001936"/>
    </source>
</evidence>
<feature type="domain" description="Exonuclease" evidence="19">
    <location>
        <begin position="2"/>
        <end position="175"/>
    </location>
</feature>
<sequence>MRQIILDTETTGLEWKKGNRIVEIGCVELFKRRPTGNNYHQYIKPDCEFEQGAQEVTGLTLEFLDDKPDFAQIADEFLAFIDGAELIIHNAAFDLGFLDNELSLLGPQYGKITDRCTVIDTLVMARERFPGQRNSLDALCKRLGVDNSHRALHGGLLDAQILGDVYIALTSGQEEIGFGLGDDDGGGAGAALQAFDTSKLLPRPRVVATPSELEAHAARLERLRKKAGHALWDGPKVEEPASA</sequence>
<dbReference type="NCBIfam" id="TIGR00573">
    <property type="entry name" value="dnaq"/>
    <property type="match status" value="1"/>
</dbReference>
<dbReference type="GO" id="GO:0003677">
    <property type="term" value="F:DNA binding"/>
    <property type="evidence" value="ECO:0007669"/>
    <property type="project" value="InterPro"/>
</dbReference>
<evidence type="ECO:0000313" key="20">
    <source>
        <dbReference type="EMBL" id="KOE99117.1"/>
    </source>
</evidence>
<dbReference type="GeneID" id="86936583"/>
<dbReference type="GO" id="GO:0046872">
    <property type="term" value="F:metal ion binding"/>
    <property type="evidence" value="ECO:0007669"/>
    <property type="project" value="UniProtKB-KW"/>
</dbReference>
<dbReference type="GO" id="GO:0005829">
    <property type="term" value="C:cytosol"/>
    <property type="evidence" value="ECO:0007669"/>
    <property type="project" value="TreeGrafter"/>
</dbReference>
<reference evidence="20 21" key="1">
    <citation type="journal article" date="2012" name="J. Bacteriol.">
        <title>Genome sequence of a novel nicotine-degrading strain, Pseudomonas geniculata N1.</title>
        <authorList>
            <person name="Tang H."/>
            <person name="Yu H."/>
            <person name="Tai C."/>
            <person name="Huang K."/>
            <person name="Liu Y."/>
            <person name="Wang L."/>
            <person name="Yao Y."/>
            <person name="Wu G."/>
            <person name="Xu P."/>
        </authorList>
    </citation>
    <scope>NUCLEOTIDE SEQUENCE [LARGE SCALE GENOMIC DNA]</scope>
    <source>
        <strain evidence="20 21">N1</strain>
    </source>
</reference>
<comment type="function">
    <text evidence="18">DNA polymerase III is a complex, multichain enzyme responsible for most of the replicative synthesis in bacteria. The epsilon subunit contain the editing function and is a proofreading 3'-5' exonuclease.</text>
</comment>
<evidence type="ECO:0000256" key="2">
    <source>
        <dbReference type="ARBA" id="ARBA00012417"/>
    </source>
</evidence>
<proteinExistence type="predicted"/>
<evidence type="ECO:0000259" key="19">
    <source>
        <dbReference type="SMART" id="SM00479"/>
    </source>
</evidence>
<feature type="binding site" evidence="16">
    <location>
        <position position="9"/>
    </location>
    <ligand>
        <name>substrate</name>
    </ligand>
</feature>
<comment type="cofactor">
    <cofactor evidence="17">
        <name>Mg(2+)</name>
        <dbReference type="ChEBI" id="CHEBI:18420"/>
    </cofactor>
    <cofactor evidence="17">
        <name>Mn(2+)</name>
        <dbReference type="ChEBI" id="CHEBI:29035"/>
    </cofactor>
    <text evidence="17">Binds 2 divalent metal cations. Magnesium or manganese.</text>
</comment>
<dbReference type="EMBL" id="AJLO02000024">
    <property type="protein sequence ID" value="KOE99117.1"/>
    <property type="molecule type" value="Genomic_DNA"/>
</dbReference>
<evidence type="ECO:0000256" key="8">
    <source>
        <dbReference type="ARBA" id="ARBA00022723"/>
    </source>
</evidence>
<evidence type="ECO:0000256" key="11">
    <source>
        <dbReference type="ARBA" id="ARBA00022842"/>
    </source>
</evidence>
<dbReference type="Pfam" id="PF00929">
    <property type="entry name" value="RNase_T"/>
    <property type="match status" value="1"/>
</dbReference>
<keyword evidence="7 18" id="KW-0540">Nuclease</keyword>
<dbReference type="SUPFAM" id="SSF53098">
    <property type="entry name" value="Ribonuclease H-like"/>
    <property type="match status" value="1"/>
</dbReference>
<feature type="binding site" evidence="17">
    <location>
        <position position="158"/>
    </location>
    <ligand>
        <name>a divalent metal cation</name>
        <dbReference type="ChEBI" id="CHEBI:60240"/>
        <label>1</label>
        <note>catalytic</note>
    </ligand>
</feature>
<dbReference type="PANTHER" id="PTHR30231:SF41">
    <property type="entry name" value="DNA POLYMERASE III SUBUNIT EPSILON"/>
    <property type="match status" value="1"/>
</dbReference>
<dbReference type="InterPro" id="IPR036397">
    <property type="entry name" value="RNaseH_sf"/>
</dbReference>
<keyword evidence="4 18" id="KW-0808">Transferase</keyword>